<comment type="subcellular location">
    <subcellularLocation>
        <location evidence="3">Cell inner membrane</location>
        <topology evidence="3">Multi-pass membrane protein</topology>
    </subcellularLocation>
</comment>
<comment type="pathway">
    <text evidence="4">Carbohydrate metabolism; tricarboxylic acid cycle.</text>
</comment>
<proteinExistence type="predicted"/>
<keyword evidence="11" id="KW-0349">Heme</keyword>
<evidence type="ECO:0000256" key="15">
    <source>
        <dbReference type="ARBA" id="ARBA00022989"/>
    </source>
</evidence>
<dbReference type="PATRIC" id="fig|1193729.4.peg.403"/>
<evidence type="ECO:0000256" key="9">
    <source>
        <dbReference type="ARBA" id="ARBA00022519"/>
    </source>
</evidence>
<dbReference type="PANTHER" id="PTHR38689:SF1">
    <property type="entry name" value="SUCCINATE DEHYDROGENASE HYDROPHOBIC MEMBRANE ANCHOR SUBUNIT"/>
    <property type="match status" value="1"/>
</dbReference>
<dbReference type="GO" id="GO:0005886">
    <property type="term" value="C:plasma membrane"/>
    <property type="evidence" value="ECO:0007669"/>
    <property type="project" value="UniProtKB-SubCell"/>
</dbReference>
<evidence type="ECO:0000256" key="8">
    <source>
        <dbReference type="ARBA" id="ARBA00022475"/>
    </source>
</evidence>
<evidence type="ECO:0000313" key="20">
    <source>
        <dbReference type="Proteomes" id="UP000010077"/>
    </source>
</evidence>
<protein>
    <recommendedName>
        <fullName evidence="6">Succinate dehydrogenase hydrophobic membrane anchor subunit</fullName>
    </recommendedName>
</protein>
<evidence type="ECO:0000256" key="13">
    <source>
        <dbReference type="ARBA" id="ARBA00022723"/>
    </source>
</evidence>
<dbReference type="PANTHER" id="PTHR38689">
    <property type="entry name" value="SUCCINATE DEHYDROGENASE HYDROPHOBIC MEMBRANE ANCHOR SUBUNIT"/>
    <property type="match status" value="1"/>
</dbReference>
<dbReference type="eggNOG" id="COG2142">
    <property type="taxonomic scope" value="Bacteria"/>
</dbReference>
<keyword evidence="14" id="KW-0249">Electron transport</keyword>
<dbReference type="OrthoDB" id="9809280at2"/>
<dbReference type="Pfam" id="PF01127">
    <property type="entry name" value="Sdh_cyt"/>
    <property type="match status" value="1"/>
</dbReference>
<evidence type="ECO:0000256" key="2">
    <source>
        <dbReference type="ARBA" id="ARBA00004050"/>
    </source>
</evidence>
<dbReference type="AlphaFoldDB" id="K7YQX1"/>
<dbReference type="NCBIfam" id="TIGR02968">
    <property type="entry name" value="succ_dehyd_anc"/>
    <property type="match status" value="1"/>
</dbReference>
<comment type="subunit">
    <text evidence="5">Part of an enzyme complex containing four subunits: a flavoprotein, an iron-sulfur protein, plus two membrane-anchoring proteins, SdhC and SdhD.</text>
</comment>
<feature type="transmembrane region" description="Helical" evidence="18">
    <location>
        <begin position="12"/>
        <end position="34"/>
    </location>
</feature>
<evidence type="ECO:0000256" key="1">
    <source>
        <dbReference type="ARBA" id="ARBA00001971"/>
    </source>
</evidence>
<evidence type="ECO:0000256" key="18">
    <source>
        <dbReference type="SAM" id="Phobius"/>
    </source>
</evidence>
<dbReference type="CDD" id="cd03495">
    <property type="entry name" value="SQR_TypeC_SdhD_like"/>
    <property type="match status" value="1"/>
</dbReference>
<name>K7YQX1_9PROT</name>
<evidence type="ECO:0000256" key="7">
    <source>
        <dbReference type="ARBA" id="ARBA00022448"/>
    </source>
</evidence>
<evidence type="ECO:0000256" key="12">
    <source>
        <dbReference type="ARBA" id="ARBA00022692"/>
    </source>
</evidence>
<evidence type="ECO:0000256" key="6">
    <source>
        <dbReference type="ARBA" id="ARBA00019425"/>
    </source>
</evidence>
<feature type="transmembrane region" description="Helical" evidence="18">
    <location>
        <begin position="46"/>
        <end position="66"/>
    </location>
</feature>
<dbReference type="SUPFAM" id="SSF81343">
    <property type="entry name" value="Fumarate reductase respiratory complex transmembrane subunits"/>
    <property type="match status" value="1"/>
</dbReference>
<evidence type="ECO:0000256" key="14">
    <source>
        <dbReference type="ARBA" id="ARBA00022982"/>
    </source>
</evidence>
<keyword evidence="10" id="KW-0816">Tricarboxylic acid cycle</keyword>
<gene>
    <name evidence="19" type="primary">sdhD</name>
    <name evidence="19" type="ORF">A1OE_738</name>
</gene>
<dbReference type="HOGENOM" id="CLU_151315_0_0_5"/>
<dbReference type="InterPro" id="IPR034804">
    <property type="entry name" value="SQR/QFR_C/D"/>
</dbReference>
<dbReference type="GO" id="GO:0006099">
    <property type="term" value="P:tricarboxylic acid cycle"/>
    <property type="evidence" value="ECO:0007669"/>
    <property type="project" value="UniProtKB-UniPathway"/>
</dbReference>
<keyword evidence="8" id="KW-1003">Cell membrane</keyword>
<keyword evidence="16" id="KW-0408">Iron</keyword>
<organism evidence="19 20">
    <name type="scientific">Candidatus Endolissoclinum faulkneri L2</name>
    <dbReference type="NCBI Taxonomy" id="1193729"/>
    <lineage>
        <taxon>Bacteria</taxon>
        <taxon>Pseudomonadati</taxon>
        <taxon>Pseudomonadota</taxon>
        <taxon>Alphaproteobacteria</taxon>
        <taxon>Rhodospirillales</taxon>
        <taxon>Rhodospirillaceae</taxon>
        <taxon>Candidatus Endolissoclinum</taxon>
    </lineage>
</organism>
<dbReference type="GO" id="GO:0020037">
    <property type="term" value="F:heme binding"/>
    <property type="evidence" value="ECO:0007669"/>
    <property type="project" value="InterPro"/>
</dbReference>
<dbReference type="InterPro" id="IPR000701">
    <property type="entry name" value="SuccDH_FuR_B_TM-su"/>
</dbReference>
<keyword evidence="20" id="KW-1185">Reference proteome</keyword>
<evidence type="ECO:0000256" key="17">
    <source>
        <dbReference type="ARBA" id="ARBA00023136"/>
    </source>
</evidence>
<dbReference type="KEGG" id="thal:A1OE_738"/>
<keyword evidence="13" id="KW-0479">Metal-binding</keyword>
<reference evidence="19 20" key="1">
    <citation type="journal article" date="2012" name="Proc. Natl. Acad. Sci. U.S.A.">
        <title>Genome streamlining and chemical defense in a coral reef symbiosis.</title>
        <authorList>
            <person name="Kwan J.C."/>
            <person name="Donia M.S."/>
            <person name="Han A.W."/>
            <person name="Hirose E."/>
            <person name="Haygood M.G."/>
            <person name="Schmidt E.W."/>
        </authorList>
    </citation>
    <scope>NUCLEOTIDE SEQUENCE [LARGE SCALE GENOMIC DNA]</scope>
    <source>
        <strain evidence="19 20">L2</strain>
    </source>
</reference>
<comment type="cofactor">
    <cofactor evidence="1">
        <name>heme</name>
        <dbReference type="ChEBI" id="CHEBI:30413"/>
    </cofactor>
</comment>
<evidence type="ECO:0000313" key="19">
    <source>
        <dbReference type="EMBL" id="AFX98924.1"/>
    </source>
</evidence>
<evidence type="ECO:0000256" key="3">
    <source>
        <dbReference type="ARBA" id="ARBA00004429"/>
    </source>
</evidence>
<dbReference type="GO" id="GO:0017004">
    <property type="term" value="P:cytochrome complex assembly"/>
    <property type="evidence" value="ECO:0007669"/>
    <property type="project" value="TreeGrafter"/>
</dbReference>
<evidence type="ECO:0000256" key="5">
    <source>
        <dbReference type="ARBA" id="ARBA00011558"/>
    </source>
</evidence>
<keyword evidence="9" id="KW-0997">Cell inner membrane</keyword>
<evidence type="ECO:0000256" key="16">
    <source>
        <dbReference type="ARBA" id="ARBA00023004"/>
    </source>
</evidence>
<comment type="function">
    <text evidence="2">Membrane-anchoring subunit of succinate dehydrogenase (SDH).</text>
</comment>
<evidence type="ECO:0000256" key="4">
    <source>
        <dbReference type="ARBA" id="ARBA00005163"/>
    </source>
</evidence>
<evidence type="ECO:0000256" key="11">
    <source>
        <dbReference type="ARBA" id="ARBA00022617"/>
    </source>
</evidence>
<dbReference type="GO" id="GO:0046872">
    <property type="term" value="F:metal ion binding"/>
    <property type="evidence" value="ECO:0007669"/>
    <property type="project" value="UniProtKB-KW"/>
</dbReference>
<dbReference type="EMBL" id="CP003539">
    <property type="protein sequence ID" value="AFX98924.1"/>
    <property type="molecule type" value="Genomic_DNA"/>
</dbReference>
<dbReference type="Gene3D" id="1.20.1300.10">
    <property type="entry name" value="Fumarate reductase/succinate dehydrogenase, transmembrane subunit"/>
    <property type="match status" value="1"/>
</dbReference>
<dbReference type="InterPro" id="IPR014312">
    <property type="entry name" value="Succ_DH_anchor"/>
</dbReference>
<dbReference type="UniPathway" id="UPA00223"/>
<dbReference type="GO" id="GO:0009055">
    <property type="term" value="F:electron transfer activity"/>
    <property type="evidence" value="ECO:0007669"/>
    <property type="project" value="TreeGrafter"/>
</dbReference>
<keyword evidence="12 18" id="KW-0812">Transmembrane</keyword>
<accession>K7YQX1</accession>
<dbReference type="STRING" id="1193729.A1OE_738"/>
<feature type="transmembrane region" description="Helical" evidence="18">
    <location>
        <begin position="86"/>
        <end position="108"/>
    </location>
</feature>
<dbReference type="Proteomes" id="UP000010077">
    <property type="component" value="Chromosome"/>
</dbReference>
<keyword evidence="7" id="KW-0813">Transport</keyword>
<keyword evidence="15 18" id="KW-1133">Transmembrane helix</keyword>
<evidence type="ECO:0000256" key="10">
    <source>
        <dbReference type="ARBA" id="ARBA00022532"/>
    </source>
</evidence>
<keyword evidence="17 18" id="KW-0472">Membrane</keyword>
<sequence>MEYVKGGAHHWLVQRITAIILVPFVLWLVISVISLTKMDYATAREWIGSTSVSITLISLIIASFYHAQLGLQVIVEDYVHSKSLRLAILLLIKFAILVVVISVIFAVLKIALGC</sequence>
<dbReference type="RefSeq" id="WP_015088422.1">
    <property type="nucleotide sequence ID" value="NC_019566.1"/>
</dbReference>